<sequence>MATESFNTFVPKKLDVDEDELFLDGCITFPSIVMDYGILDSTWKVIQNGNIKNTQSPKGTDGGIPGFFLPTTQEEQVLLMRKKGCENSTANWLFQKILSQTVFMAWMMPKEIWSSIKDPRFRAFARSASLRFKEGSRRKQISIGRADYRWELNHALRLFTVINEVTIVTQKTQPQVPKPQQTVDPSCAQHVKTPRQPIRTPVTPSPIPSYNRQNWNQRMERELGAGYSFERKPCFVCGSLSHLIKDCDYYEKKMAREAAFKSTRVVHANVRQATPAWTNSNRVNKANQFTPRPVQLSNIRPNLSTASKTIKSGRVNVNTGHGHVNTGKQHVTSGTQFKSGTSRFNTGRQHVNSGSVHVNSGTQIKSGGSRFNTGKQHVNSGSVHVNSGTQIKSGGSRFNTGKKNVNSGRVYVNSARVNRPVSNNTSPNLSQVNFKSPKTCFSKQRSPENRPFTKNTAYKSNNYAVKGTMGTAVKTSAGCVWRKTTLHSNTNSGPTPDSNVHISQGSSMKHNESIEVYAGVLWGEKGFKQEFSNARGYPQQNGVAERMGKSDQDSKPKLLMSFCLAQAILSYNKTIIGADLHGGFLLQSLSDKDLLCKKTVIPRSEVIFTCQYVIAISPSADHEEEVSLMLDYALSENHEAHALRKLLQAQTNDSNHKDHNIVFLLAFCLNLNQGKFRIALEDGSWEQRMSGSSCQKPKQVYQMDVKSAFLYGTIDEEVYVSQPPGFVDPEHPTKESMDTRGEPLTDLFISRIQEGYLWVQVFQDEFHHGDFTFLVRSTSSS</sequence>
<feature type="domain" description="Reverse transcriptase Ty1/copia-type" evidence="2">
    <location>
        <begin position="694"/>
        <end position="732"/>
    </location>
</feature>
<keyword evidence="4" id="KW-1185">Reference proteome</keyword>
<gene>
    <name evidence="3" type="ORF">Tco_1110461</name>
</gene>
<evidence type="ECO:0000256" key="1">
    <source>
        <dbReference type="SAM" id="MobiDB-lite"/>
    </source>
</evidence>
<feature type="compositionally biased region" description="Polar residues" evidence="1">
    <location>
        <begin position="344"/>
        <end position="407"/>
    </location>
</feature>
<feature type="region of interest" description="Disordered" evidence="1">
    <location>
        <begin position="487"/>
        <end position="506"/>
    </location>
</feature>
<protein>
    <submittedName>
        <fullName evidence="3">Ribonuclease H-like domain-containing protein</fullName>
    </submittedName>
</protein>
<evidence type="ECO:0000313" key="4">
    <source>
        <dbReference type="Proteomes" id="UP001151760"/>
    </source>
</evidence>
<comment type="caution">
    <text evidence="3">The sequence shown here is derived from an EMBL/GenBank/DDBJ whole genome shotgun (WGS) entry which is preliminary data.</text>
</comment>
<reference evidence="3" key="2">
    <citation type="submission" date="2022-01" db="EMBL/GenBank/DDBJ databases">
        <authorList>
            <person name="Yamashiro T."/>
            <person name="Shiraishi A."/>
            <person name="Satake H."/>
            <person name="Nakayama K."/>
        </authorList>
    </citation>
    <scope>NUCLEOTIDE SEQUENCE</scope>
</reference>
<feature type="region of interest" description="Disordered" evidence="1">
    <location>
        <begin position="344"/>
        <end position="455"/>
    </location>
</feature>
<dbReference type="Proteomes" id="UP001151760">
    <property type="component" value="Unassembled WGS sequence"/>
</dbReference>
<evidence type="ECO:0000259" key="2">
    <source>
        <dbReference type="Pfam" id="PF07727"/>
    </source>
</evidence>
<proteinExistence type="predicted"/>
<dbReference type="InterPro" id="IPR013103">
    <property type="entry name" value="RVT_2"/>
</dbReference>
<dbReference type="EMBL" id="BQNB010020833">
    <property type="protein sequence ID" value="GJU00123.1"/>
    <property type="molecule type" value="Genomic_DNA"/>
</dbReference>
<dbReference type="Pfam" id="PF07727">
    <property type="entry name" value="RVT_2"/>
    <property type="match status" value="1"/>
</dbReference>
<accession>A0ABQ5IKY8</accession>
<feature type="region of interest" description="Disordered" evidence="1">
    <location>
        <begin position="176"/>
        <end position="212"/>
    </location>
</feature>
<organism evidence="3 4">
    <name type="scientific">Tanacetum coccineum</name>
    <dbReference type="NCBI Taxonomy" id="301880"/>
    <lineage>
        <taxon>Eukaryota</taxon>
        <taxon>Viridiplantae</taxon>
        <taxon>Streptophyta</taxon>
        <taxon>Embryophyta</taxon>
        <taxon>Tracheophyta</taxon>
        <taxon>Spermatophyta</taxon>
        <taxon>Magnoliopsida</taxon>
        <taxon>eudicotyledons</taxon>
        <taxon>Gunneridae</taxon>
        <taxon>Pentapetalae</taxon>
        <taxon>asterids</taxon>
        <taxon>campanulids</taxon>
        <taxon>Asterales</taxon>
        <taxon>Asteraceae</taxon>
        <taxon>Asteroideae</taxon>
        <taxon>Anthemideae</taxon>
        <taxon>Anthemidinae</taxon>
        <taxon>Tanacetum</taxon>
    </lineage>
</organism>
<evidence type="ECO:0000313" key="3">
    <source>
        <dbReference type="EMBL" id="GJU00123.1"/>
    </source>
</evidence>
<name>A0ABQ5IKY8_9ASTR</name>
<feature type="compositionally biased region" description="Polar residues" evidence="1">
    <location>
        <begin position="420"/>
        <end position="444"/>
    </location>
</feature>
<reference evidence="3" key="1">
    <citation type="journal article" date="2022" name="Int. J. Mol. Sci.">
        <title>Draft Genome of Tanacetum Coccineum: Genomic Comparison of Closely Related Tanacetum-Family Plants.</title>
        <authorList>
            <person name="Yamashiro T."/>
            <person name="Shiraishi A."/>
            <person name="Nakayama K."/>
            <person name="Satake H."/>
        </authorList>
    </citation>
    <scope>NUCLEOTIDE SEQUENCE</scope>
</reference>